<evidence type="ECO:0000313" key="3">
    <source>
        <dbReference type="Proteomes" id="UP000680158"/>
    </source>
</evidence>
<sequence>MHKRECGNATPTGRRFCKRLIKLDMDENRIMPIDFETLQRLAFRRELVESRRLARNQGTDFHLALEQVLTRVAAGSGLSVLLQQRQQDIAKQAEIKLQKKRVAETKYAIKQARNMVSDHSWCGWFDGSAQPNPGDCYIGVVLKAPSGQVWEISCSIGYGDSSYAEYRALLALLELAVQHAADSLIVYGDSQVVITDLQSAKTKQIPTLLELRSQVENLMKQIPAVQLKWISRAKNLRADELARLASIDRTQH</sequence>
<dbReference type="Proteomes" id="UP000680158">
    <property type="component" value="Unassembled WGS sequence"/>
</dbReference>
<dbReference type="Pfam" id="PF13456">
    <property type="entry name" value="RVT_3"/>
    <property type="match status" value="1"/>
</dbReference>
<organism evidence="2 3">
    <name type="scientific">Undibacterium baiyunense</name>
    <dbReference type="NCBI Taxonomy" id="2828731"/>
    <lineage>
        <taxon>Bacteria</taxon>
        <taxon>Pseudomonadati</taxon>
        <taxon>Pseudomonadota</taxon>
        <taxon>Betaproteobacteria</taxon>
        <taxon>Burkholderiales</taxon>
        <taxon>Oxalobacteraceae</taxon>
        <taxon>Undibacterium</taxon>
    </lineage>
</organism>
<gene>
    <name evidence="2" type="ORF">KDM92_08420</name>
</gene>
<dbReference type="SUPFAM" id="SSF53098">
    <property type="entry name" value="Ribonuclease H-like"/>
    <property type="match status" value="1"/>
</dbReference>
<dbReference type="GO" id="GO:0004523">
    <property type="term" value="F:RNA-DNA hybrid ribonuclease activity"/>
    <property type="evidence" value="ECO:0007669"/>
    <property type="project" value="InterPro"/>
</dbReference>
<feature type="domain" description="RNase H type-1" evidence="1">
    <location>
        <begin position="117"/>
        <end position="247"/>
    </location>
</feature>
<dbReference type="AlphaFoldDB" id="A0A941I1P7"/>
<accession>A0A941I1P7</accession>
<dbReference type="PANTHER" id="PTHR48475:SF1">
    <property type="entry name" value="RNASE H TYPE-1 DOMAIN-CONTAINING PROTEIN"/>
    <property type="match status" value="1"/>
</dbReference>
<dbReference type="CDD" id="cd09279">
    <property type="entry name" value="RNase_HI_like"/>
    <property type="match status" value="1"/>
</dbReference>
<name>A0A941I1P7_9BURK</name>
<reference evidence="2 3" key="1">
    <citation type="submission" date="2021-04" db="EMBL/GenBank/DDBJ databases">
        <title>novel species isolated from subtropical streams in China.</title>
        <authorList>
            <person name="Lu H."/>
        </authorList>
    </citation>
    <scope>NUCLEOTIDE SEQUENCE [LARGE SCALE GENOMIC DNA]</scope>
    <source>
        <strain evidence="2 3">BYS107W</strain>
    </source>
</reference>
<dbReference type="InterPro" id="IPR036397">
    <property type="entry name" value="RNaseH_sf"/>
</dbReference>
<comment type="caution">
    <text evidence="2">The sequence shown here is derived from an EMBL/GenBank/DDBJ whole genome shotgun (WGS) entry which is preliminary data.</text>
</comment>
<dbReference type="PROSITE" id="PS50879">
    <property type="entry name" value="RNASE_H_1"/>
    <property type="match status" value="1"/>
</dbReference>
<dbReference type="EMBL" id="JAGSPM010000004">
    <property type="protein sequence ID" value="MBR7746603.1"/>
    <property type="molecule type" value="Genomic_DNA"/>
</dbReference>
<proteinExistence type="predicted"/>
<dbReference type="InterPro" id="IPR002156">
    <property type="entry name" value="RNaseH_domain"/>
</dbReference>
<protein>
    <submittedName>
        <fullName evidence="2">Ribonuclease HI family protein</fullName>
    </submittedName>
</protein>
<evidence type="ECO:0000259" key="1">
    <source>
        <dbReference type="PROSITE" id="PS50879"/>
    </source>
</evidence>
<dbReference type="PANTHER" id="PTHR48475">
    <property type="entry name" value="RIBONUCLEASE H"/>
    <property type="match status" value="1"/>
</dbReference>
<keyword evidence="3" id="KW-1185">Reference proteome</keyword>
<dbReference type="Gene3D" id="3.30.420.10">
    <property type="entry name" value="Ribonuclease H-like superfamily/Ribonuclease H"/>
    <property type="match status" value="1"/>
</dbReference>
<evidence type="ECO:0000313" key="2">
    <source>
        <dbReference type="EMBL" id="MBR7746603.1"/>
    </source>
</evidence>
<dbReference type="InterPro" id="IPR012337">
    <property type="entry name" value="RNaseH-like_sf"/>
</dbReference>
<dbReference type="GO" id="GO:0003676">
    <property type="term" value="F:nucleic acid binding"/>
    <property type="evidence" value="ECO:0007669"/>
    <property type="project" value="InterPro"/>
</dbReference>